<evidence type="ECO:0000256" key="2">
    <source>
        <dbReference type="PIRNR" id="PIRNR002070"/>
    </source>
</evidence>
<keyword evidence="1 2" id="KW-0238">DNA-binding</keyword>
<dbReference type="GO" id="GO:0042645">
    <property type="term" value="C:mitochondrial nucleoid"/>
    <property type="evidence" value="ECO:0007669"/>
    <property type="project" value="TreeGrafter"/>
</dbReference>
<dbReference type="InterPro" id="IPR011344">
    <property type="entry name" value="ssDNA-bd"/>
</dbReference>
<dbReference type="OMA" id="TQYVRKG"/>
<dbReference type="GeneID" id="18256594"/>
<sequence length="149" mass="16822">MSAFLRSASRTAVSSARSFSTSSPREVARITVIGRLADTPELRTSASGRQWLRYTVNTRSGPASNPKTSWWNVNAWIEEGPQRQFLQNLPKGSLVMVDGDVTIDQWVTAEGTQRSALNIRHRSIEVLRRPRRNIQEGEQQESQQEGQQQ</sequence>
<dbReference type="GO" id="GO:0006264">
    <property type="term" value="P:mitochondrial DNA replication"/>
    <property type="evidence" value="ECO:0007669"/>
    <property type="project" value="TreeGrafter"/>
</dbReference>
<evidence type="ECO:0000256" key="3">
    <source>
        <dbReference type="SAM" id="MobiDB-lite"/>
    </source>
</evidence>
<dbReference type="STRING" id="759272.G0S604"/>
<dbReference type="RefSeq" id="XP_006693016.1">
    <property type="nucleotide sequence ID" value="XM_006692953.1"/>
</dbReference>
<comment type="subcellular location">
    <subcellularLocation>
        <location evidence="2">Mitochondrion</location>
    </subcellularLocation>
</comment>
<keyword evidence="5" id="KW-1185">Reference proteome</keyword>
<dbReference type="Pfam" id="PF00436">
    <property type="entry name" value="SSB"/>
    <property type="match status" value="1"/>
</dbReference>
<evidence type="ECO:0000313" key="4">
    <source>
        <dbReference type="EMBL" id="EGS20720.1"/>
    </source>
</evidence>
<dbReference type="PANTHER" id="PTHR10302:SF0">
    <property type="entry name" value="SINGLE-STRANDED DNA-BINDING PROTEIN, MITOCHONDRIAL"/>
    <property type="match status" value="1"/>
</dbReference>
<feature type="compositionally biased region" description="Low complexity" evidence="3">
    <location>
        <begin position="136"/>
        <end position="149"/>
    </location>
</feature>
<name>G0S604_CHATD</name>
<organism evidence="5">
    <name type="scientific">Chaetomium thermophilum (strain DSM 1495 / CBS 144.50 / IMI 039719)</name>
    <name type="common">Thermochaetoides thermophila</name>
    <dbReference type="NCBI Taxonomy" id="759272"/>
    <lineage>
        <taxon>Eukaryota</taxon>
        <taxon>Fungi</taxon>
        <taxon>Dikarya</taxon>
        <taxon>Ascomycota</taxon>
        <taxon>Pezizomycotina</taxon>
        <taxon>Sordariomycetes</taxon>
        <taxon>Sordariomycetidae</taxon>
        <taxon>Sordariales</taxon>
        <taxon>Chaetomiaceae</taxon>
        <taxon>Thermochaetoides</taxon>
    </lineage>
</organism>
<dbReference type="SUPFAM" id="SSF50249">
    <property type="entry name" value="Nucleic acid-binding proteins"/>
    <property type="match status" value="1"/>
</dbReference>
<proteinExistence type="predicted"/>
<evidence type="ECO:0000256" key="1">
    <source>
        <dbReference type="ARBA" id="ARBA00023125"/>
    </source>
</evidence>
<feature type="region of interest" description="Disordered" evidence="3">
    <location>
        <begin position="130"/>
        <end position="149"/>
    </location>
</feature>
<dbReference type="PIRSF" id="PIRSF002070">
    <property type="entry name" value="SSB"/>
    <property type="match status" value="1"/>
</dbReference>
<keyword evidence="2" id="KW-0496">Mitochondrion</keyword>
<dbReference type="Proteomes" id="UP000008066">
    <property type="component" value="Unassembled WGS sequence"/>
</dbReference>
<accession>G0S604</accession>
<dbReference type="InterPro" id="IPR000424">
    <property type="entry name" value="Primosome_PriB/ssb"/>
</dbReference>
<dbReference type="EMBL" id="GL988041">
    <property type="protein sequence ID" value="EGS20720.1"/>
    <property type="molecule type" value="Genomic_DNA"/>
</dbReference>
<dbReference type="PANTHER" id="PTHR10302">
    <property type="entry name" value="SINGLE-STRANDED DNA-BINDING PROTEIN"/>
    <property type="match status" value="1"/>
</dbReference>
<reference evidence="4 5" key="1">
    <citation type="journal article" date="2011" name="Cell">
        <title>Insight into structure and assembly of the nuclear pore complex by utilizing the genome of a eukaryotic thermophile.</title>
        <authorList>
            <person name="Amlacher S."/>
            <person name="Sarges P."/>
            <person name="Flemming D."/>
            <person name="van Noort V."/>
            <person name="Kunze R."/>
            <person name="Devos D.P."/>
            <person name="Arumugam M."/>
            <person name="Bork P."/>
            <person name="Hurt E."/>
        </authorList>
    </citation>
    <scope>NUCLEOTIDE SEQUENCE [LARGE SCALE GENOMIC DNA]</scope>
    <source>
        <strain evidence="5">DSM 1495 / CBS 144.50 / IMI 039719</strain>
    </source>
</reference>
<protein>
    <recommendedName>
        <fullName evidence="2">Single-stranded DNA-binding protein</fullName>
    </recommendedName>
</protein>
<dbReference type="OrthoDB" id="1078367at2759"/>
<dbReference type="Gene3D" id="2.40.50.140">
    <property type="entry name" value="Nucleic acid-binding proteins"/>
    <property type="match status" value="1"/>
</dbReference>
<dbReference type="eggNOG" id="ENOG502S0M8">
    <property type="taxonomic scope" value="Eukaryota"/>
</dbReference>
<dbReference type="PROSITE" id="PS50935">
    <property type="entry name" value="SSB"/>
    <property type="match status" value="1"/>
</dbReference>
<gene>
    <name evidence="4" type="ORF">CTHT_0025560</name>
</gene>
<dbReference type="HOGENOM" id="CLU_126647_0_0_1"/>
<evidence type="ECO:0000313" key="5">
    <source>
        <dbReference type="Proteomes" id="UP000008066"/>
    </source>
</evidence>
<dbReference type="CDD" id="cd04496">
    <property type="entry name" value="SSB_OBF"/>
    <property type="match status" value="1"/>
</dbReference>
<dbReference type="InterPro" id="IPR012340">
    <property type="entry name" value="NA-bd_OB-fold"/>
</dbReference>
<dbReference type="KEGG" id="cthr:CTHT_0025560"/>
<dbReference type="AlphaFoldDB" id="G0S604"/>
<dbReference type="GO" id="GO:0003697">
    <property type="term" value="F:single-stranded DNA binding"/>
    <property type="evidence" value="ECO:0007669"/>
    <property type="project" value="InterPro"/>
</dbReference>